<evidence type="ECO:0000313" key="2">
    <source>
        <dbReference type="EMBL" id="RUS78244.1"/>
    </source>
</evidence>
<reference evidence="2 3" key="1">
    <citation type="submission" date="2019-01" db="EMBL/GenBank/DDBJ databases">
        <title>A draft genome assembly of the solar-powered sea slug Elysia chlorotica.</title>
        <authorList>
            <person name="Cai H."/>
            <person name="Li Q."/>
            <person name="Fang X."/>
            <person name="Li J."/>
            <person name="Curtis N.E."/>
            <person name="Altenburger A."/>
            <person name="Shibata T."/>
            <person name="Feng M."/>
            <person name="Maeda T."/>
            <person name="Schwartz J.A."/>
            <person name="Shigenobu S."/>
            <person name="Lundholm N."/>
            <person name="Nishiyama T."/>
            <person name="Yang H."/>
            <person name="Hasebe M."/>
            <person name="Li S."/>
            <person name="Pierce S.K."/>
            <person name="Wang J."/>
        </authorList>
    </citation>
    <scope>NUCLEOTIDE SEQUENCE [LARGE SCALE GENOMIC DNA]</scope>
    <source>
        <strain evidence="2">EC2010</strain>
        <tissue evidence="2">Whole organism of an adult</tissue>
    </source>
</reference>
<keyword evidence="1" id="KW-1133">Transmembrane helix</keyword>
<evidence type="ECO:0000256" key="1">
    <source>
        <dbReference type="SAM" id="Phobius"/>
    </source>
</evidence>
<comment type="caution">
    <text evidence="2">The sequence shown here is derived from an EMBL/GenBank/DDBJ whole genome shotgun (WGS) entry which is preliminary data.</text>
</comment>
<organism evidence="2 3">
    <name type="scientific">Elysia chlorotica</name>
    <name type="common">Eastern emerald elysia</name>
    <name type="synonym">Sea slug</name>
    <dbReference type="NCBI Taxonomy" id="188477"/>
    <lineage>
        <taxon>Eukaryota</taxon>
        <taxon>Metazoa</taxon>
        <taxon>Spiralia</taxon>
        <taxon>Lophotrochozoa</taxon>
        <taxon>Mollusca</taxon>
        <taxon>Gastropoda</taxon>
        <taxon>Heterobranchia</taxon>
        <taxon>Euthyneura</taxon>
        <taxon>Panpulmonata</taxon>
        <taxon>Sacoglossa</taxon>
        <taxon>Placobranchoidea</taxon>
        <taxon>Plakobranchidae</taxon>
        <taxon>Elysia</taxon>
    </lineage>
</organism>
<keyword evidence="1" id="KW-0472">Membrane</keyword>
<dbReference type="EMBL" id="RQTK01000523">
    <property type="protein sequence ID" value="RUS78244.1"/>
    <property type="molecule type" value="Genomic_DNA"/>
</dbReference>
<name>A0A3S0ZI33_ELYCH</name>
<keyword evidence="1" id="KW-0812">Transmembrane</keyword>
<accession>A0A3S0ZI33</accession>
<sequence length="106" mass="12523">MNFFSSEDACNVFTYNQIHNTVFVKTLLLYNSILLAIYYTCKLFASLPRADYQRFYFSLFQHPLDFLRYEESQDIINLKCQQDLKIGLCNICMVYIMYVCSGLSHP</sequence>
<proteinExistence type="predicted"/>
<evidence type="ECO:0000313" key="3">
    <source>
        <dbReference type="Proteomes" id="UP000271974"/>
    </source>
</evidence>
<dbReference type="AlphaFoldDB" id="A0A3S0ZI33"/>
<protein>
    <submittedName>
        <fullName evidence="2">Uncharacterized protein</fullName>
    </submittedName>
</protein>
<gene>
    <name evidence="2" type="ORF">EGW08_013983</name>
</gene>
<dbReference type="Proteomes" id="UP000271974">
    <property type="component" value="Unassembled WGS sequence"/>
</dbReference>
<keyword evidence="3" id="KW-1185">Reference proteome</keyword>
<feature type="transmembrane region" description="Helical" evidence="1">
    <location>
        <begin position="27"/>
        <end position="45"/>
    </location>
</feature>